<dbReference type="PANTHER" id="PTHR10869:SF241">
    <property type="entry name" value="FE2OG DIOXYGENASE DOMAIN-CONTAINING PROTEIN"/>
    <property type="match status" value="1"/>
</dbReference>
<keyword evidence="5" id="KW-0408">Iron</keyword>
<reference evidence="8" key="1">
    <citation type="journal article" date="2023" name="Commun. Biol.">
        <title>Genome analysis of Parmales, the sister group of diatoms, reveals the evolutionary specialization of diatoms from phago-mixotrophs to photoautotrophs.</title>
        <authorList>
            <person name="Ban H."/>
            <person name="Sato S."/>
            <person name="Yoshikawa S."/>
            <person name="Yamada K."/>
            <person name="Nakamura Y."/>
            <person name="Ichinomiya M."/>
            <person name="Sato N."/>
            <person name="Blanc-Mathieu R."/>
            <person name="Endo H."/>
            <person name="Kuwata A."/>
            <person name="Ogata H."/>
        </authorList>
    </citation>
    <scope>NUCLEOTIDE SEQUENCE [LARGE SCALE GENOMIC DNA]</scope>
</reference>
<accession>A0A9W7GEF5</accession>
<gene>
    <name evidence="7" type="ORF">TrCOL_g2606</name>
</gene>
<evidence type="ECO:0000256" key="2">
    <source>
        <dbReference type="ARBA" id="ARBA00022723"/>
    </source>
</evidence>
<dbReference type="GO" id="GO:0005783">
    <property type="term" value="C:endoplasmic reticulum"/>
    <property type="evidence" value="ECO:0007669"/>
    <property type="project" value="TreeGrafter"/>
</dbReference>
<dbReference type="InterPro" id="IPR045054">
    <property type="entry name" value="P4HA-like"/>
</dbReference>
<name>A0A9W7GEF5_9STRA</name>
<keyword evidence="4" id="KW-0560">Oxidoreductase</keyword>
<dbReference type="GO" id="GO:0005506">
    <property type="term" value="F:iron ion binding"/>
    <property type="evidence" value="ECO:0007669"/>
    <property type="project" value="InterPro"/>
</dbReference>
<evidence type="ECO:0000256" key="5">
    <source>
        <dbReference type="ARBA" id="ARBA00023004"/>
    </source>
</evidence>
<dbReference type="GO" id="GO:0031418">
    <property type="term" value="F:L-ascorbic acid binding"/>
    <property type="evidence" value="ECO:0007669"/>
    <property type="project" value="InterPro"/>
</dbReference>
<evidence type="ECO:0000313" key="7">
    <source>
        <dbReference type="EMBL" id="GMI43205.1"/>
    </source>
</evidence>
<protein>
    <recommendedName>
        <fullName evidence="6">Prolyl 4-hydroxylase alpha subunit domain-containing protein</fullName>
    </recommendedName>
</protein>
<dbReference type="Gene3D" id="2.60.120.620">
    <property type="entry name" value="q2cbj1_9rhob like domain"/>
    <property type="match status" value="1"/>
</dbReference>
<proteinExistence type="predicted"/>
<dbReference type="Pfam" id="PF13640">
    <property type="entry name" value="2OG-FeII_Oxy_3"/>
    <property type="match status" value="1"/>
</dbReference>
<evidence type="ECO:0000313" key="8">
    <source>
        <dbReference type="Proteomes" id="UP001165065"/>
    </source>
</evidence>
<evidence type="ECO:0000259" key="6">
    <source>
        <dbReference type="SMART" id="SM00702"/>
    </source>
</evidence>
<dbReference type="OrthoDB" id="69177at2759"/>
<keyword evidence="8" id="KW-1185">Reference proteome</keyword>
<dbReference type="InterPro" id="IPR006620">
    <property type="entry name" value="Pro_4_hyd_alph"/>
</dbReference>
<comment type="caution">
    <text evidence="7">The sequence shown here is derived from an EMBL/GenBank/DDBJ whole genome shotgun (WGS) entry which is preliminary data.</text>
</comment>
<comment type="cofactor">
    <cofactor evidence="1">
        <name>L-ascorbate</name>
        <dbReference type="ChEBI" id="CHEBI:38290"/>
    </cofactor>
</comment>
<dbReference type="SMART" id="SM00702">
    <property type="entry name" value="P4Hc"/>
    <property type="match status" value="1"/>
</dbReference>
<feature type="domain" description="Prolyl 4-hydroxylase alpha subunit" evidence="6">
    <location>
        <begin position="55"/>
        <end position="248"/>
    </location>
</feature>
<organism evidence="7 8">
    <name type="scientific">Triparma columacea</name>
    <dbReference type="NCBI Taxonomy" id="722753"/>
    <lineage>
        <taxon>Eukaryota</taxon>
        <taxon>Sar</taxon>
        <taxon>Stramenopiles</taxon>
        <taxon>Ochrophyta</taxon>
        <taxon>Bolidophyceae</taxon>
        <taxon>Parmales</taxon>
        <taxon>Triparmaceae</taxon>
        <taxon>Triparma</taxon>
    </lineage>
</organism>
<dbReference type="EMBL" id="BRYA01000190">
    <property type="protein sequence ID" value="GMI43205.1"/>
    <property type="molecule type" value="Genomic_DNA"/>
</dbReference>
<dbReference type="AlphaFoldDB" id="A0A9W7GEF5"/>
<keyword evidence="3" id="KW-0223">Dioxygenase</keyword>
<keyword evidence="2" id="KW-0479">Metal-binding</keyword>
<dbReference type="GO" id="GO:0004656">
    <property type="term" value="F:procollagen-proline 4-dioxygenase activity"/>
    <property type="evidence" value="ECO:0007669"/>
    <property type="project" value="TreeGrafter"/>
</dbReference>
<dbReference type="Proteomes" id="UP001165065">
    <property type="component" value="Unassembled WGS sequence"/>
</dbReference>
<dbReference type="PANTHER" id="PTHR10869">
    <property type="entry name" value="PROLYL 4-HYDROXYLASE ALPHA SUBUNIT"/>
    <property type="match status" value="1"/>
</dbReference>
<evidence type="ECO:0000256" key="1">
    <source>
        <dbReference type="ARBA" id="ARBA00001961"/>
    </source>
</evidence>
<evidence type="ECO:0000256" key="3">
    <source>
        <dbReference type="ARBA" id="ARBA00022964"/>
    </source>
</evidence>
<evidence type="ECO:0000256" key="4">
    <source>
        <dbReference type="ARBA" id="ARBA00023002"/>
    </source>
</evidence>
<dbReference type="InterPro" id="IPR044862">
    <property type="entry name" value="Pro_4_hyd_alph_FE2OG_OXY"/>
</dbReference>
<sequence>MLHEHVQFLNEGSSSLVDESVSALLSSPWLLSCDRPDISSLTLSQLELPIGSRDDFAAEIRGVLSKKECRHLIECTDALGYETATVSTHKGQRQALNENFRKSDRCMIDSDQIVEEVFSRIRHLLPKPSQILQLKQETQKWRLDSINRRLRFLRYDEGGFFNKHKDGYFEDETEEGVPRRSFVTIQIYLNDGGGVDFTGGGTSFWSSSGSSCTCTPEAGKVLLFSHPHLHSGDRLKGGRKYVIRSDIMYAKEV</sequence>